<proteinExistence type="predicted"/>
<evidence type="ECO:0000259" key="2">
    <source>
        <dbReference type="PROSITE" id="PS50086"/>
    </source>
</evidence>
<feature type="region of interest" description="Disordered" evidence="1">
    <location>
        <begin position="553"/>
        <end position="579"/>
    </location>
</feature>
<dbReference type="GeneID" id="105360070"/>
<dbReference type="Gene3D" id="1.10.472.80">
    <property type="entry name" value="Ypt/Rab-GAP domain of gyp1p, domain 3"/>
    <property type="match status" value="1"/>
</dbReference>
<feature type="domain" description="Rab-GAP TBC" evidence="2">
    <location>
        <begin position="62"/>
        <end position="272"/>
    </location>
</feature>
<dbReference type="RefSeq" id="XP_011495148.1">
    <property type="nucleotide sequence ID" value="XM_011496846.1"/>
</dbReference>
<dbReference type="Pfam" id="PF00566">
    <property type="entry name" value="RabGAP-TBC"/>
    <property type="match status" value="1"/>
</dbReference>
<protein>
    <submittedName>
        <fullName evidence="4">Uncharacterized protein MAL13P1.304</fullName>
    </submittedName>
</protein>
<dbReference type="PROSITE" id="PS50086">
    <property type="entry name" value="TBC_RABGAP"/>
    <property type="match status" value="1"/>
</dbReference>
<name>A0AAJ6YCG8_9HYME</name>
<dbReference type="SUPFAM" id="SSF47923">
    <property type="entry name" value="Ypt/Rab-GAP domain of gyp1p"/>
    <property type="match status" value="2"/>
</dbReference>
<dbReference type="FunFam" id="1.10.8.270:FF:000009">
    <property type="entry name" value="TBC1 domain family member 30"/>
    <property type="match status" value="1"/>
</dbReference>
<reference evidence="4" key="1">
    <citation type="submission" date="2025-08" db="UniProtKB">
        <authorList>
            <consortium name="RefSeq"/>
        </authorList>
    </citation>
    <scope>IDENTIFICATION</scope>
</reference>
<evidence type="ECO:0000313" key="4">
    <source>
        <dbReference type="RefSeq" id="XP_011495148.1"/>
    </source>
</evidence>
<dbReference type="InterPro" id="IPR000195">
    <property type="entry name" value="Rab-GAP-TBC_dom"/>
</dbReference>
<dbReference type="GO" id="GO:0005783">
    <property type="term" value="C:endoplasmic reticulum"/>
    <property type="evidence" value="ECO:0007669"/>
    <property type="project" value="TreeGrafter"/>
</dbReference>
<keyword evidence="3" id="KW-1185">Reference proteome</keyword>
<gene>
    <name evidence="4" type="primary">LOC105360070</name>
</gene>
<feature type="compositionally biased region" description="Basic and acidic residues" evidence="1">
    <location>
        <begin position="569"/>
        <end position="579"/>
    </location>
</feature>
<accession>A0AAJ6YCG8</accession>
<dbReference type="PANTHER" id="PTHR13399">
    <property type="entry name" value="TRANSLOCON-ASSOCIATED PROTEIN TRAP , GAMMA SUBUNIT"/>
    <property type="match status" value="1"/>
</dbReference>
<dbReference type="KEGG" id="csol:105360070"/>
<dbReference type="InterPro" id="IPR035969">
    <property type="entry name" value="Rab-GAP_TBC_sf"/>
</dbReference>
<dbReference type="SMART" id="SM00164">
    <property type="entry name" value="TBC"/>
    <property type="match status" value="1"/>
</dbReference>
<dbReference type="InterPro" id="IPR032738">
    <property type="entry name" value="Tbc1d30_C"/>
</dbReference>
<dbReference type="Gene3D" id="1.10.8.270">
    <property type="entry name" value="putative rabgap domain of human tbc1 domain family member 14 like domains"/>
    <property type="match status" value="1"/>
</dbReference>
<sequence>MSRFLSSLRNLASVAANTSSSSSKSEEGQDTRMKFSLMPQRGESGFRQWVDAMKMVAKLQGGIPGEFRRKLWLTLAERHLQQRGVDWKQAEKLCFNEWCNPDDNELGIQIIKDLHRTGCSLFCGTAGRDNQAVLRRVLLGFARWNKSVGYCQGLNVLAALILQVVDRDESAAVKVMIYLIEGVLPEGYFADSLKGLSIDMAVFRDLLHMHLPKLSKHLECLQNNNTKDNATGSAYEPPLTNVFTMQWFLTLFCHCLPPDTVLCVWDLIFLEGDDVLLRTALAIWKVLSDRIMTVTSANEFYSIMGVLTREMYEFTDTNHLVKTIVSMGTLHEVQSLRENHRYNTILWTKRTNNNDNTDTEINEKLAITTAATIFSIPKNRKLDRHSSQKVISNDRERLALDISMLKQQYSKLREHQRQAHIILTNACTQHSTVPIPNPTQAMNHLLIGKNALTSAKNRSIGPSSDSTLAHAKITALYSKPRNQNLKDRQQLGITINWKDMKKNKKEYQTSNPVEISTTNTSTQNLIDRELSEATLPLTNTMMKWSSDIVRGGTALDSDSDSTSTELCDEPDRLSDVDSEELKSTSECFINVKTNVEEERSPALNNENSIIEQKQNIRSSSPCTKERNPTSTEILEFVEYQGIQEPNMKQYSKIGTPIQAFDTLKFNSFKEKFNSKVLSKDNSFNNSLKQYSCIENKDYSKIINDEIVMKEKVCNLDKNKFKDKLQEIDIFSSLLGNKLNHSNSFEQPHDSSLNGNNEILQLCTKSYERSSVNLEKEFPHTILSSSLEDFTNTVKKQSCNALEDLQFIEDEIDPNIVTKNSSFIMEDLKNSFSKQIIGVPGIRISAKGCKTYIIEPKFNINDNSNSILKSITYSSSIGNNHDNNQGELKFGVWTKVKPRKSNDIRHRRSDRALKIIQENSAILQKILTCQTNKCLPDLEEVSKSITISPINEEISKIFSPILGKRGLNEDKINLKELDRNTVTASEFDAKIDDELSKLSLIDDDEFDYLTDVDISSDYLVARDAFIDYQINEELAKLLANYEEVSSIKFQKDSTNLNTIDDKSILPNMSSYKFANESLNNKNDHSLNDPVHSFIYSDNPLSYRPCDEYLTSLNVLTTNDIDIYSQFDKVNDTSYIQHLPAVNTEINCQDNIIPITSCLFDIEESSNIDDATLIMEKSNYNISHKKIPYNITCSSSISQTSKNDYKSKISQKKKLNNAYLTQAYDQKNYVDLDGFENSTFELASKNTVVLPTLNYECEYEKHLSSKENLKRHTRDHHNEDLHVMKKSTAQNIDLKFSSIETDNTEFDNTACYYSNTQVINSTIKYESNDDKRLSLISTIKTNNYKSNYQINGYDISSLENSSVYNENDNRSKQSYNNRTLESKSQISASLTNMPTSINHHQDIHVVLPHYHYSACKKVINNTYATIPACFKNSSTKTSTTVTTITTPTSQITYSNTFMDKSLKNSTLTLTNFEENKLIIDDDTKSNLGENLSSETCIINPISLKTSPRKPEELTLKLETHSSTK</sequence>
<dbReference type="Pfam" id="PF15733">
    <property type="entry name" value="DUF4682"/>
    <property type="match status" value="1"/>
</dbReference>
<organism evidence="3 4">
    <name type="scientific">Ceratosolen solmsi marchali</name>
    <dbReference type="NCBI Taxonomy" id="326594"/>
    <lineage>
        <taxon>Eukaryota</taxon>
        <taxon>Metazoa</taxon>
        <taxon>Ecdysozoa</taxon>
        <taxon>Arthropoda</taxon>
        <taxon>Hexapoda</taxon>
        <taxon>Insecta</taxon>
        <taxon>Pterygota</taxon>
        <taxon>Neoptera</taxon>
        <taxon>Endopterygota</taxon>
        <taxon>Hymenoptera</taxon>
        <taxon>Apocrita</taxon>
        <taxon>Proctotrupomorpha</taxon>
        <taxon>Chalcidoidea</taxon>
        <taxon>Agaonidae</taxon>
        <taxon>Agaoninae</taxon>
        <taxon>Ceratosolen</taxon>
    </lineage>
</organism>
<dbReference type="PANTHER" id="PTHR13399:SF2">
    <property type="entry name" value="TRANSLOCON-ASSOCIATED PROTEIN SUBUNIT GAMMA"/>
    <property type="match status" value="1"/>
</dbReference>
<evidence type="ECO:0000313" key="3">
    <source>
        <dbReference type="Proteomes" id="UP000695007"/>
    </source>
</evidence>
<dbReference type="Proteomes" id="UP000695007">
    <property type="component" value="Unplaced"/>
</dbReference>
<evidence type="ECO:0000256" key="1">
    <source>
        <dbReference type="SAM" id="MobiDB-lite"/>
    </source>
</evidence>